<evidence type="ECO:0000313" key="12">
    <source>
        <dbReference type="Proteomes" id="UP001604336"/>
    </source>
</evidence>
<dbReference type="FunFam" id="1.10.10.10:FF:000322">
    <property type="entry name" value="Probable disease resistance protein At1g63360"/>
    <property type="match status" value="1"/>
</dbReference>
<organism evidence="11 12">
    <name type="scientific">Abeliophyllum distichum</name>
    <dbReference type="NCBI Taxonomy" id="126358"/>
    <lineage>
        <taxon>Eukaryota</taxon>
        <taxon>Viridiplantae</taxon>
        <taxon>Streptophyta</taxon>
        <taxon>Embryophyta</taxon>
        <taxon>Tracheophyta</taxon>
        <taxon>Spermatophyta</taxon>
        <taxon>Magnoliopsida</taxon>
        <taxon>eudicotyledons</taxon>
        <taxon>Gunneridae</taxon>
        <taxon>Pentapetalae</taxon>
        <taxon>asterids</taxon>
        <taxon>lamiids</taxon>
        <taxon>Lamiales</taxon>
        <taxon>Oleaceae</taxon>
        <taxon>Forsythieae</taxon>
        <taxon>Abeliophyllum</taxon>
    </lineage>
</organism>
<dbReference type="SMART" id="SM00369">
    <property type="entry name" value="LRR_TYP"/>
    <property type="match status" value="4"/>
</dbReference>
<evidence type="ECO:0000256" key="2">
    <source>
        <dbReference type="ARBA" id="ARBA00022614"/>
    </source>
</evidence>
<keyword evidence="2" id="KW-0433">Leucine-rich repeat</keyword>
<evidence type="ECO:0000313" key="11">
    <source>
        <dbReference type="EMBL" id="KAL2523672.1"/>
    </source>
</evidence>
<dbReference type="PRINTS" id="PR00364">
    <property type="entry name" value="DISEASERSIST"/>
</dbReference>
<dbReference type="GO" id="GO:0005524">
    <property type="term" value="F:ATP binding"/>
    <property type="evidence" value="ECO:0007669"/>
    <property type="project" value="UniProtKB-KW"/>
</dbReference>
<comment type="caution">
    <text evidence="11">The sequence shown here is derived from an EMBL/GenBank/DDBJ whole genome shotgun (WGS) entry which is preliminary data.</text>
</comment>
<dbReference type="FunFam" id="3.40.50.300:FF:001091">
    <property type="entry name" value="Probable disease resistance protein At1g61300"/>
    <property type="match status" value="1"/>
</dbReference>
<feature type="domain" description="NB-ARC" evidence="8">
    <location>
        <begin position="138"/>
        <end position="306"/>
    </location>
</feature>
<proteinExistence type="inferred from homology"/>
<keyword evidence="12" id="KW-1185">Reference proteome</keyword>
<dbReference type="EMBL" id="JBFOLK010000003">
    <property type="protein sequence ID" value="KAL2523672.1"/>
    <property type="molecule type" value="Genomic_DNA"/>
</dbReference>
<dbReference type="PANTHER" id="PTHR33463">
    <property type="entry name" value="NB-ARC DOMAIN-CONTAINING PROTEIN-RELATED"/>
    <property type="match status" value="1"/>
</dbReference>
<evidence type="ECO:0000256" key="3">
    <source>
        <dbReference type="ARBA" id="ARBA00022737"/>
    </source>
</evidence>
<evidence type="ECO:0000259" key="8">
    <source>
        <dbReference type="Pfam" id="PF00931"/>
    </source>
</evidence>
<dbReference type="Pfam" id="PF23247">
    <property type="entry name" value="LRR_RPS2"/>
    <property type="match status" value="1"/>
</dbReference>
<feature type="domain" description="Disease resistance protein At4g27190-like leucine-rich repeats" evidence="9">
    <location>
        <begin position="827"/>
        <end position="914"/>
    </location>
</feature>
<keyword evidence="4" id="KW-0547">Nucleotide-binding</keyword>
<keyword evidence="3" id="KW-0677">Repeat</keyword>
<name>A0ABD1UFE8_9LAMI</name>
<dbReference type="GO" id="GO:0051607">
    <property type="term" value="P:defense response to virus"/>
    <property type="evidence" value="ECO:0007669"/>
    <property type="project" value="UniProtKB-ARBA"/>
</dbReference>
<comment type="similarity">
    <text evidence="1">Belongs to the disease resistance NB-LRR family.</text>
</comment>
<feature type="domain" description="Disease resistance protein winged helix" evidence="10">
    <location>
        <begin position="396"/>
        <end position="464"/>
    </location>
</feature>
<dbReference type="InterPro" id="IPR003591">
    <property type="entry name" value="Leu-rich_rpt_typical-subtyp"/>
</dbReference>
<dbReference type="Pfam" id="PF13855">
    <property type="entry name" value="LRR_8"/>
    <property type="match status" value="1"/>
</dbReference>
<dbReference type="SUPFAM" id="SSF52058">
    <property type="entry name" value="L domain-like"/>
    <property type="match status" value="1"/>
</dbReference>
<dbReference type="Gene3D" id="3.40.50.300">
    <property type="entry name" value="P-loop containing nucleotide triphosphate hydrolases"/>
    <property type="match status" value="1"/>
</dbReference>
<dbReference type="InterPro" id="IPR002182">
    <property type="entry name" value="NB-ARC"/>
</dbReference>
<evidence type="ECO:0000256" key="4">
    <source>
        <dbReference type="ARBA" id="ARBA00022741"/>
    </source>
</evidence>
<dbReference type="AlphaFoldDB" id="A0ABD1UFE8"/>
<keyword evidence="7" id="KW-0175">Coiled coil</keyword>
<dbReference type="Gene3D" id="1.10.8.430">
    <property type="entry name" value="Helical domain of apoptotic protease-activating factors"/>
    <property type="match status" value="1"/>
</dbReference>
<sequence>MSDRLTNAAVEAACNYYSLEEKMQNLKRKIELLNSQQADVLAMLREAELQPKKKRKSVVQYWLSNVEKKQEEFEFLEQEVNKSRFYSRVQLSKRVDKMIEEVTELVDRSTFPEGIVLDVNETIEEQFVTVEWKHQTFEENLGTIWAWLMSYEVSSIGIYGMGGVGKTTLAQCIYNKLKNGTEFCSNIFWFTVSQDLNIHKLQNDIAKALNLDLSTEDDEHKRAAKLGKALERVKRFVFMFDDVWTSFSLQKIGISPSLAMYGFKMIVISRSLEVCRKMECQKYLKVEVLSEEEAWNLFMNKLGHSKQHSKQLPLAVEETAKKVVKRCAGLPLAIITMAGSLRGVIDIHEWRDALEELEESSIGQADMENDVLPILLYSFNRLRDPKLQHCFLYCSLYPQDYYIQRDELITRFISEDLMERRRSRQADFDQGHSILNKLENVCLFERSTSCHGNEGVKMHDLIRDTALRITKDMPRYMVKAGLQLKEIPEAQEWKEDLDKVSLMQNNIAEISSGTSPKCPRLSTLLLCFNPLKSIPDSFFVQMRSLHVLNLCYTNIEYLPSSISDLKELNALLLRYCFKLVFVPPLGNLKALRELDLSKTGIKEIPQGVEILTNLKRLDTFDSCIETIPTGVLKGLSLLQRLTLPKCMIVPIEEVEGLKQLEEFQGKFRSMSDFNRFIKSQLSDGRLSFYDIQIGDGRWNTCHNPERLACKLVAFGKDILKEEKRLCQDEIMVPQDIEELFFQGCGLSSCLLDDFQQLNNPIELKQCHIEKEDGTECIVRLSPEKELMAEVEERSLSIPLQSLQTLRLLNLPNFIGLVKRGGGGAAAPLPHGVFSQLRKLEILNCRKMKKLLPRCLVNNLHNLQVLKVESCVEMEEIIGDNDDGGLDSNSNADVSLPRLKSLMLQSMPELKSICKGTILCDSIEYIGLFVSTSLKKMPLFLPPLDGQPSPPPSLKSIHIFEEEREWWESLEWDHPNAINVLQPFVKYI</sequence>
<dbReference type="InterPro" id="IPR027417">
    <property type="entry name" value="P-loop_NTPase"/>
</dbReference>
<gene>
    <name evidence="11" type="ORF">Adt_08726</name>
</gene>
<accession>A0ABD1UFE8</accession>
<dbReference type="Pfam" id="PF23559">
    <property type="entry name" value="WHD_DRP"/>
    <property type="match status" value="1"/>
</dbReference>
<dbReference type="Proteomes" id="UP001604336">
    <property type="component" value="Unassembled WGS sequence"/>
</dbReference>
<protein>
    <submittedName>
        <fullName evidence="11">Disease resistance protein</fullName>
    </submittedName>
</protein>
<dbReference type="Pfam" id="PF00931">
    <property type="entry name" value="NB-ARC"/>
    <property type="match status" value="1"/>
</dbReference>
<dbReference type="InterPro" id="IPR042197">
    <property type="entry name" value="Apaf_helical"/>
</dbReference>
<dbReference type="InterPro" id="IPR036388">
    <property type="entry name" value="WH-like_DNA-bd_sf"/>
</dbReference>
<dbReference type="FunFam" id="1.10.8.430:FF:000003">
    <property type="entry name" value="Probable disease resistance protein At5g66910"/>
    <property type="match status" value="1"/>
</dbReference>
<evidence type="ECO:0000256" key="6">
    <source>
        <dbReference type="ARBA" id="ARBA00022840"/>
    </source>
</evidence>
<dbReference type="InterPro" id="IPR001611">
    <property type="entry name" value="Leu-rich_rpt"/>
</dbReference>
<dbReference type="InterPro" id="IPR032675">
    <property type="entry name" value="LRR_dom_sf"/>
</dbReference>
<dbReference type="Gene3D" id="3.80.10.10">
    <property type="entry name" value="Ribonuclease Inhibitor"/>
    <property type="match status" value="2"/>
</dbReference>
<keyword evidence="5" id="KW-0611">Plant defense</keyword>
<dbReference type="InterPro" id="IPR058922">
    <property type="entry name" value="WHD_DRP"/>
</dbReference>
<keyword evidence="6" id="KW-0067">ATP-binding</keyword>
<dbReference type="InterPro" id="IPR057135">
    <property type="entry name" value="At4g27190-like_LRR"/>
</dbReference>
<feature type="coiled-coil region" evidence="7">
    <location>
        <begin position="9"/>
        <end position="43"/>
    </location>
</feature>
<evidence type="ECO:0000256" key="1">
    <source>
        <dbReference type="ARBA" id="ARBA00008894"/>
    </source>
</evidence>
<dbReference type="Gene3D" id="1.10.10.10">
    <property type="entry name" value="Winged helix-like DNA-binding domain superfamily/Winged helix DNA-binding domain"/>
    <property type="match status" value="1"/>
</dbReference>
<reference evidence="12" key="1">
    <citation type="submission" date="2024-07" db="EMBL/GenBank/DDBJ databases">
        <title>Two chromosome-level genome assemblies of Korean endemic species Abeliophyllum distichum and Forsythia ovata (Oleaceae).</title>
        <authorList>
            <person name="Jang H."/>
        </authorList>
    </citation>
    <scope>NUCLEOTIDE SEQUENCE [LARGE SCALE GENOMIC DNA]</scope>
</reference>
<evidence type="ECO:0000256" key="7">
    <source>
        <dbReference type="SAM" id="Coils"/>
    </source>
</evidence>
<evidence type="ECO:0000259" key="9">
    <source>
        <dbReference type="Pfam" id="PF23247"/>
    </source>
</evidence>
<dbReference type="SUPFAM" id="SSF52540">
    <property type="entry name" value="P-loop containing nucleoside triphosphate hydrolases"/>
    <property type="match status" value="1"/>
</dbReference>
<dbReference type="InterPro" id="IPR050905">
    <property type="entry name" value="Plant_NBS-LRR"/>
</dbReference>
<dbReference type="PANTHER" id="PTHR33463:SF187">
    <property type="entry name" value="AND NB-ARC DOMAIN DISEASE RESISTANCE PROTEIN, PUTATIVE-RELATED"/>
    <property type="match status" value="1"/>
</dbReference>
<evidence type="ECO:0000259" key="10">
    <source>
        <dbReference type="Pfam" id="PF23559"/>
    </source>
</evidence>
<evidence type="ECO:0000256" key="5">
    <source>
        <dbReference type="ARBA" id="ARBA00022821"/>
    </source>
</evidence>